<name>A0A0C3AP02_9AGAM</name>
<accession>A0A0C3AP02</accession>
<dbReference type="Proteomes" id="UP000053989">
    <property type="component" value="Unassembled WGS sequence"/>
</dbReference>
<gene>
    <name evidence="1" type="ORF">SCLCIDRAFT_293582</name>
</gene>
<dbReference type="InParanoid" id="A0A0C3AP02"/>
<dbReference type="AlphaFoldDB" id="A0A0C3AP02"/>
<reference evidence="2" key="2">
    <citation type="submission" date="2015-01" db="EMBL/GenBank/DDBJ databases">
        <title>Evolutionary Origins and Diversification of the Mycorrhizal Mutualists.</title>
        <authorList>
            <consortium name="DOE Joint Genome Institute"/>
            <consortium name="Mycorrhizal Genomics Consortium"/>
            <person name="Kohler A."/>
            <person name="Kuo A."/>
            <person name="Nagy L.G."/>
            <person name="Floudas D."/>
            <person name="Copeland A."/>
            <person name="Barry K.W."/>
            <person name="Cichocki N."/>
            <person name="Veneault-Fourrey C."/>
            <person name="LaButti K."/>
            <person name="Lindquist E.A."/>
            <person name="Lipzen A."/>
            <person name="Lundell T."/>
            <person name="Morin E."/>
            <person name="Murat C."/>
            <person name="Riley R."/>
            <person name="Ohm R."/>
            <person name="Sun H."/>
            <person name="Tunlid A."/>
            <person name="Henrissat B."/>
            <person name="Grigoriev I.V."/>
            <person name="Hibbett D.S."/>
            <person name="Martin F."/>
        </authorList>
    </citation>
    <scope>NUCLEOTIDE SEQUENCE [LARGE SCALE GENOMIC DNA]</scope>
    <source>
        <strain evidence="2">Foug A</strain>
    </source>
</reference>
<dbReference type="HOGENOM" id="CLU_1723415_0_0_1"/>
<proteinExistence type="predicted"/>
<sequence length="152" mass="16881">MTTMSPRCSQRHDNIATTAVLPLPLRTRHLHYTHAKEAHSSPTTTIELLPLTFNNIFIPDPGLSEGSGDTIWKTRTASILTTAVSILHTAHLVSMGRMTAEIEVCRNIRYFLDIPQGPFAHPFGSLAQHCMSCSAICFVFVAFIQNHPSHYP</sequence>
<evidence type="ECO:0000313" key="2">
    <source>
        <dbReference type="Proteomes" id="UP000053989"/>
    </source>
</evidence>
<dbReference type="EMBL" id="KN822016">
    <property type="protein sequence ID" value="KIM66687.1"/>
    <property type="molecule type" value="Genomic_DNA"/>
</dbReference>
<reference evidence="1 2" key="1">
    <citation type="submission" date="2014-04" db="EMBL/GenBank/DDBJ databases">
        <authorList>
            <consortium name="DOE Joint Genome Institute"/>
            <person name="Kuo A."/>
            <person name="Kohler A."/>
            <person name="Nagy L.G."/>
            <person name="Floudas D."/>
            <person name="Copeland A."/>
            <person name="Barry K.W."/>
            <person name="Cichocki N."/>
            <person name="Veneault-Fourrey C."/>
            <person name="LaButti K."/>
            <person name="Lindquist E.A."/>
            <person name="Lipzen A."/>
            <person name="Lundell T."/>
            <person name="Morin E."/>
            <person name="Murat C."/>
            <person name="Sun H."/>
            <person name="Tunlid A."/>
            <person name="Henrissat B."/>
            <person name="Grigoriev I.V."/>
            <person name="Hibbett D.S."/>
            <person name="Martin F."/>
            <person name="Nordberg H.P."/>
            <person name="Cantor M.N."/>
            <person name="Hua S.X."/>
        </authorList>
    </citation>
    <scope>NUCLEOTIDE SEQUENCE [LARGE SCALE GENOMIC DNA]</scope>
    <source>
        <strain evidence="1 2">Foug A</strain>
    </source>
</reference>
<keyword evidence="2" id="KW-1185">Reference proteome</keyword>
<evidence type="ECO:0000313" key="1">
    <source>
        <dbReference type="EMBL" id="KIM66687.1"/>
    </source>
</evidence>
<protein>
    <submittedName>
        <fullName evidence="1">Uncharacterized protein</fullName>
    </submittedName>
</protein>
<organism evidence="1 2">
    <name type="scientific">Scleroderma citrinum Foug A</name>
    <dbReference type="NCBI Taxonomy" id="1036808"/>
    <lineage>
        <taxon>Eukaryota</taxon>
        <taxon>Fungi</taxon>
        <taxon>Dikarya</taxon>
        <taxon>Basidiomycota</taxon>
        <taxon>Agaricomycotina</taxon>
        <taxon>Agaricomycetes</taxon>
        <taxon>Agaricomycetidae</taxon>
        <taxon>Boletales</taxon>
        <taxon>Sclerodermatineae</taxon>
        <taxon>Sclerodermataceae</taxon>
        <taxon>Scleroderma</taxon>
    </lineage>
</organism>